<evidence type="ECO:0000313" key="1">
    <source>
        <dbReference type="EMBL" id="KAF9522589.1"/>
    </source>
</evidence>
<organism evidence="1 2">
    <name type="scientific">Crepidotus variabilis</name>
    <dbReference type="NCBI Taxonomy" id="179855"/>
    <lineage>
        <taxon>Eukaryota</taxon>
        <taxon>Fungi</taxon>
        <taxon>Dikarya</taxon>
        <taxon>Basidiomycota</taxon>
        <taxon>Agaricomycotina</taxon>
        <taxon>Agaricomycetes</taxon>
        <taxon>Agaricomycetidae</taxon>
        <taxon>Agaricales</taxon>
        <taxon>Agaricineae</taxon>
        <taxon>Crepidotaceae</taxon>
        <taxon>Crepidotus</taxon>
    </lineage>
</organism>
<proteinExistence type="predicted"/>
<accession>A0A9P6JJ64</accession>
<evidence type="ECO:0008006" key="3">
    <source>
        <dbReference type="Google" id="ProtNLM"/>
    </source>
</evidence>
<gene>
    <name evidence="1" type="ORF">CPB83DRAFT_864251</name>
</gene>
<dbReference type="EMBL" id="MU157940">
    <property type="protein sequence ID" value="KAF9522589.1"/>
    <property type="molecule type" value="Genomic_DNA"/>
</dbReference>
<dbReference type="Proteomes" id="UP000807306">
    <property type="component" value="Unassembled WGS sequence"/>
</dbReference>
<dbReference type="AlphaFoldDB" id="A0A9P6JJ64"/>
<keyword evidence="2" id="KW-1185">Reference proteome</keyword>
<sequence length="382" mass="43918">MPMAVIHKTRLRYRKYEDFPKVNALPAAIICSSTPTATTIRQVRSLHMKLKEKDANHAVKDKLDRTKGDRREFRFVRVNDRLFKVPEGFFLQMSSTMQSAVGFSSNGGLTPEKPIFLVHQSEDQFKQILTAYNAFPSIDPHTLTLDHLLTISELSLHYGLKELNSWFLPAFRDLIHSAHSPLRTMPNFLFVRMMRLSLQLKDPQLIGVIQAAWANRFHIGELSAVWALIFADTHCLRDLLGHACYGYLLREHSKLETGENINERGLLSPRQVLYIKSGHISLRTYWRVVGRRPPDFECGPECVLHSHCDRVWRARWAVVLAQMPSGLSEVDPLNRLGFMLDRLKEDTIVEACVSPSCRLSALKALARQRDRLSHQLHHHFDI</sequence>
<reference evidence="1" key="1">
    <citation type="submission" date="2020-11" db="EMBL/GenBank/DDBJ databases">
        <authorList>
            <consortium name="DOE Joint Genome Institute"/>
            <person name="Ahrendt S."/>
            <person name="Riley R."/>
            <person name="Andreopoulos W."/>
            <person name="Labutti K."/>
            <person name="Pangilinan J."/>
            <person name="Ruiz-Duenas F.J."/>
            <person name="Barrasa J.M."/>
            <person name="Sanchez-Garcia M."/>
            <person name="Camarero S."/>
            <person name="Miyauchi S."/>
            <person name="Serrano A."/>
            <person name="Linde D."/>
            <person name="Babiker R."/>
            <person name="Drula E."/>
            <person name="Ayuso-Fernandez I."/>
            <person name="Pacheco R."/>
            <person name="Padilla G."/>
            <person name="Ferreira P."/>
            <person name="Barriuso J."/>
            <person name="Kellner H."/>
            <person name="Castanera R."/>
            <person name="Alfaro M."/>
            <person name="Ramirez L."/>
            <person name="Pisabarro A.G."/>
            <person name="Kuo A."/>
            <person name="Tritt A."/>
            <person name="Lipzen A."/>
            <person name="He G."/>
            <person name="Yan M."/>
            <person name="Ng V."/>
            <person name="Cullen D."/>
            <person name="Martin F."/>
            <person name="Rosso M.-N."/>
            <person name="Henrissat B."/>
            <person name="Hibbett D."/>
            <person name="Martinez A.T."/>
            <person name="Grigoriev I.V."/>
        </authorList>
    </citation>
    <scope>NUCLEOTIDE SEQUENCE</scope>
    <source>
        <strain evidence="1">CBS 506.95</strain>
    </source>
</reference>
<evidence type="ECO:0000313" key="2">
    <source>
        <dbReference type="Proteomes" id="UP000807306"/>
    </source>
</evidence>
<name>A0A9P6JJ64_9AGAR</name>
<comment type="caution">
    <text evidence="1">The sequence shown here is derived from an EMBL/GenBank/DDBJ whole genome shotgun (WGS) entry which is preliminary data.</text>
</comment>
<dbReference type="OrthoDB" id="2914104at2759"/>
<protein>
    <recommendedName>
        <fullName evidence="3">BTB domain-containing protein</fullName>
    </recommendedName>
</protein>